<reference evidence="1" key="1">
    <citation type="submission" date="2021-01" db="EMBL/GenBank/DDBJ databases">
        <title>Whole genome shotgun sequence of Virgisporangium ochraceum NBRC 16418.</title>
        <authorList>
            <person name="Komaki H."/>
            <person name="Tamura T."/>
        </authorList>
    </citation>
    <scope>NUCLEOTIDE SEQUENCE</scope>
    <source>
        <strain evidence="1">NBRC 16418</strain>
    </source>
</reference>
<dbReference type="GO" id="GO:0016491">
    <property type="term" value="F:oxidoreductase activity"/>
    <property type="evidence" value="ECO:0007669"/>
    <property type="project" value="InterPro"/>
</dbReference>
<dbReference type="Proteomes" id="UP000635606">
    <property type="component" value="Unassembled WGS sequence"/>
</dbReference>
<dbReference type="Gene3D" id="2.30.110.10">
    <property type="entry name" value="Electron Transport, Fmn-binding Protein, Chain A"/>
    <property type="match status" value="1"/>
</dbReference>
<dbReference type="Pfam" id="PF04075">
    <property type="entry name" value="F420H2_quin_red"/>
    <property type="match status" value="1"/>
</dbReference>
<sequence>MTATRFYKRPTAFRRRVYDPVMRWLILRFGFGGIIDRRGGLDTVQVLAVRGRRSGRWYERPVGISVFNGTRHVVGFYGHTEWARNLRAGSEAEVRAKSRAVPVRAVELAGDEKALFMRDLVNRYRFFARAWLKVRPTRMTDGDLDRLLSDYPVFRLEDRPGPPGPP</sequence>
<evidence type="ECO:0000313" key="2">
    <source>
        <dbReference type="Proteomes" id="UP000635606"/>
    </source>
</evidence>
<evidence type="ECO:0000313" key="1">
    <source>
        <dbReference type="EMBL" id="GIJ70671.1"/>
    </source>
</evidence>
<protein>
    <recommendedName>
        <fullName evidence="3">Nitroreductase family deazaflavin-dependent oxidoreductase</fullName>
    </recommendedName>
</protein>
<comment type="caution">
    <text evidence="1">The sequence shown here is derived from an EMBL/GenBank/DDBJ whole genome shotgun (WGS) entry which is preliminary data.</text>
</comment>
<gene>
    <name evidence="1" type="ORF">Voc01_055880</name>
</gene>
<accession>A0A8J4A0F5</accession>
<proteinExistence type="predicted"/>
<dbReference type="InterPro" id="IPR004378">
    <property type="entry name" value="F420H2_quin_Rdtase"/>
</dbReference>
<dbReference type="InterPro" id="IPR012349">
    <property type="entry name" value="Split_barrel_FMN-bd"/>
</dbReference>
<evidence type="ECO:0008006" key="3">
    <source>
        <dbReference type="Google" id="ProtNLM"/>
    </source>
</evidence>
<dbReference type="AlphaFoldDB" id="A0A8J4A0F5"/>
<name>A0A8J4A0F5_9ACTN</name>
<keyword evidence="2" id="KW-1185">Reference proteome</keyword>
<dbReference type="EMBL" id="BOPH01000082">
    <property type="protein sequence ID" value="GIJ70671.1"/>
    <property type="molecule type" value="Genomic_DNA"/>
</dbReference>
<dbReference type="RefSeq" id="WP_203930567.1">
    <property type="nucleotide sequence ID" value="NZ_BOPH01000082.1"/>
</dbReference>
<organism evidence="1 2">
    <name type="scientific">Virgisporangium ochraceum</name>
    <dbReference type="NCBI Taxonomy" id="65505"/>
    <lineage>
        <taxon>Bacteria</taxon>
        <taxon>Bacillati</taxon>
        <taxon>Actinomycetota</taxon>
        <taxon>Actinomycetes</taxon>
        <taxon>Micromonosporales</taxon>
        <taxon>Micromonosporaceae</taxon>
        <taxon>Virgisporangium</taxon>
    </lineage>
</organism>